<dbReference type="AlphaFoldDB" id="A0A139IE23"/>
<proteinExistence type="predicted"/>
<reference evidence="1 2" key="1">
    <citation type="submission" date="2015-07" db="EMBL/GenBank/DDBJ databases">
        <title>Comparative genomics of the Sigatoka disease complex on banana suggests a link between parallel evolutionary changes in Pseudocercospora fijiensis and Pseudocercospora eumusae and increased virulence on the banana host.</title>
        <authorList>
            <person name="Chang T.-C."/>
            <person name="Salvucci A."/>
            <person name="Crous P.W."/>
            <person name="Stergiopoulos I."/>
        </authorList>
    </citation>
    <scope>NUCLEOTIDE SEQUENCE [LARGE SCALE GENOMIC DNA]</scope>
    <source>
        <strain evidence="1 2">CBS 116634</strain>
    </source>
</reference>
<evidence type="ECO:0008006" key="3">
    <source>
        <dbReference type="Google" id="ProtNLM"/>
    </source>
</evidence>
<comment type="caution">
    <text evidence="1">The sequence shown here is derived from an EMBL/GenBank/DDBJ whole genome shotgun (WGS) entry which is preliminary data.</text>
</comment>
<sequence>MERIYAFSPLGPPLIGAHSHQTPMHNRRRSSTVAGLDVEEFRQSKARRQSIINSMTKLEQGVEKAIMSSTSSDLGRYDSKLSTIQQASRLLCLPAELRNKIYTHLFESDPPLIKPTYTLPGILKTCRQIFHEAVGLYYSATPFRCLDESSTVSWLTTLPQKYLDLISEVRYDTRWIMFITPLIPVPGAEGWLFRQLVEKLEMRERGLEVVNGLLGVRDEEDGGWREGRLKVSFYSKRMASTENGILWTDKPGLGESVTANEDV</sequence>
<dbReference type="PANTHER" id="PTHR42085:SF1">
    <property type="entry name" value="F-BOX DOMAIN-CONTAINING PROTEIN"/>
    <property type="match status" value="1"/>
</dbReference>
<protein>
    <recommendedName>
        <fullName evidence="3">F-box domain-containing protein</fullName>
    </recommendedName>
</protein>
<dbReference type="EMBL" id="LFZO01000137">
    <property type="protein sequence ID" value="KXT12866.1"/>
    <property type="molecule type" value="Genomic_DNA"/>
</dbReference>
<gene>
    <name evidence="1" type="ORF">AC579_5388</name>
</gene>
<evidence type="ECO:0000313" key="1">
    <source>
        <dbReference type="EMBL" id="KXT12866.1"/>
    </source>
</evidence>
<dbReference type="PANTHER" id="PTHR42085">
    <property type="entry name" value="F-BOX DOMAIN-CONTAINING PROTEIN"/>
    <property type="match status" value="1"/>
</dbReference>
<keyword evidence="2" id="KW-1185">Reference proteome</keyword>
<name>A0A139IE23_9PEZI</name>
<accession>A0A139IE23</accession>
<dbReference type="InterPro" id="IPR038883">
    <property type="entry name" value="AN11006-like"/>
</dbReference>
<evidence type="ECO:0000313" key="2">
    <source>
        <dbReference type="Proteomes" id="UP000073492"/>
    </source>
</evidence>
<organism evidence="1 2">
    <name type="scientific">Pseudocercospora musae</name>
    <dbReference type="NCBI Taxonomy" id="113226"/>
    <lineage>
        <taxon>Eukaryota</taxon>
        <taxon>Fungi</taxon>
        <taxon>Dikarya</taxon>
        <taxon>Ascomycota</taxon>
        <taxon>Pezizomycotina</taxon>
        <taxon>Dothideomycetes</taxon>
        <taxon>Dothideomycetidae</taxon>
        <taxon>Mycosphaerellales</taxon>
        <taxon>Mycosphaerellaceae</taxon>
        <taxon>Pseudocercospora</taxon>
    </lineage>
</organism>
<dbReference type="OrthoDB" id="3858011at2759"/>
<dbReference type="Proteomes" id="UP000073492">
    <property type="component" value="Unassembled WGS sequence"/>
</dbReference>